<dbReference type="PANTHER" id="PTHR11861:SF10">
    <property type="entry name" value="TRANSMEMBRANE PROTEIN 130"/>
    <property type="match status" value="1"/>
</dbReference>
<dbReference type="PANTHER" id="PTHR11861">
    <property type="entry name" value="MELANOCYTE PROTEIN PMEL 17-RELATED"/>
    <property type="match status" value="1"/>
</dbReference>
<dbReference type="EMBL" id="JAGEUA010000004">
    <property type="protein sequence ID" value="KAL0983928.1"/>
    <property type="molecule type" value="Genomic_DNA"/>
</dbReference>
<dbReference type="InterPro" id="IPR035986">
    <property type="entry name" value="PKD_dom_sf"/>
</dbReference>
<feature type="transmembrane region" description="Helical" evidence="3">
    <location>
        <begin position="237"/>
        <end position="259"/>
    </location>
</feature>
<evidence type="ECO:0000256" key="1">
    <source>
        <dbReference type="ARBA" id="ARBA00022729"/>
    </source>
</evidence>
<evidence type="ECO:0000313" key="6">
    <source>
        <dbReference type="EMBL" id="KAL0983928.1"/>
    </source>
</evidence>
<dbReference type="Gene3D" id="2.60.40.10">
    <property type="entry name" value="Immunoglobulins"/>
    <property type="match status" value="1"/>
</dbReference>
<dbReference type="InterPro" id="IPR045219">
    <property type="entry name" value="PKAT"/>
</dbReference>
<dbReference type="Proteomes" id="UP001557470">
    <property type="component" value="Unassembled WGS sequence"/>
</dbReference>
<feature type="chain" id="PRO_5044816922" description="PKD domain-containing protein" evidence="4">
    <location>
        <begin position="25"/>
        <end position="327"/>
    </location>
</feature>
<evidence type="ECO:0000259" key="5">
    <source>
        <dbReference type="PROSITE" id="PS50093"/>
    </source>
</evidence>
<sequence length="327" mass="36941">MFRYSTIVVVAASLFLSSLDFILATTGLTNLENVTGKIVFVQREGDATYVRERELASEVPTETRFELYDPWNNLRTARFTYSWDLGNGKVLKGSEPSLHFNYSTSGNYTLRLKVVARVNKTSMPLTGLLTMDLTVLDAIKTIEWKSPLGFQIFRNNMLTVHMDGSPPITACWRFLYNCVTESSQSYHMTTLYENTLRLNHTFTAPGFHCLDISARNNISQLKTSCSIFVWRDPLNHLLFILTCTGILLSILTFICFVVCHPKKVKNNKPRSSVLSDATYSGMDMELQPQEDVPVDCHDLHMSSTDEGDVHTLLLQPGRFSPVSASNR</sequence>
<dbReference type="PROSITE" id="PS50093">
    <property type="entry name" value="PKD"/>
    <property type="match status" value="1"/>
</dbReference>
<keyword evidence="3" id="KW-1133">Transmembrane helix</keyword>
<feature type="signal peptide" evidence="4">
    <location>
        <begin position="1"/>
        <end position="24"/>
    </location>
</feature>
<comment type="caution">
    <text evidence="6">The sequence shown here is derived from an EMBL/GenBank/DDBJ whole genome shotgun (WGS) entry which is preliminary data.</text>
</comment>
<dbReference type="Pfam" id="PF00801">
    <property type="entry name" value="PKD"/>
    <property type="match status" value="1"/>
</dbReference>
<name>A0ABD0WU73_UMBPY</name>
<evidence type="ECO:0000313" key="7">
    <source>
        <dbReference type="Proteomes" id="UP001557470"/>
    </source>
</evidence>
<gene>
    <name evidence="6" type="ORF">UPYG_G00134860</name>
</gene>
<keyword evidence="3" id="KW-0812">Transmembrane</keyword>
<reference evidence="6 7" key="1">
    <citation type="submission" date="2024-06" db="EMBL/GenBank/DDBJ databases">
        <authorList>
            <person name="Pan Q."/>
            <person name="Wen M."/>
            <person name="Jouanno E."/>
            <person name="Zahm M."/>
            <person name="Klopp C."/>
            <person name="Cabau C."/>
            <person name="Louis A."/>
            <person name="Berthelot C."/>
            <person name="Parey E."/>
            <person name="Roest Crollius H."/>
            <person name="Montfort J."/>
            <person name="Robinson-Rechavi M."/>
            <person name="Bouchez O."/>
            <person name="Lampietro C."/>
            <person name="Lopez Roques C."/>
            <person name="Donnadieu C."/>
            <person name="Postlethwait J."/>
            <person name="Bobe J."/>
            <person name="Verreycken H."/>
            <person name="Guiguen Y."/>
        </authorList>
    </citation>
    <scope>NUCLEOTIDE SEQUENCE [LARGE SCALE GENOMIC DNA]</scope>
    <source>
        <strain evidence="6">Up_M1</strain>
        <tissue evidence="6">Testis</tissue>
    </source>
</reference>
<evidence type="ECO:0000256" key="2">
    <source>
        <dbReference type="ARBA" id="ARBA00023180"/>
    </source>
</evidence>
<feature type="domain" description="PKD" evidence="5">
    <location>
        <begin position="80"/>
        <end position="114"/>
    </location>
</feature>
<dbReference type="InterPro" id="IPR000601">
    <property type="entry name" value="PKD_dom"/>
</dbReference>
<organism evidence="6 7">
    <name type="scientific">Umbra pygmaea</name>
    <name type="common">Eastern mudminnow</name>
    <dbReference type="NCBI Taxonomy" id="75934"/>
    <lineage>
        <taxon>Eukaryota</taxon>
        <taxon>Metazoa</taxon>
        <taxon>Chordata</taxon>
        <taxon>Craniata</taxon>
        <taxon>Vertebrata</taxon>
        <taxon>Euteleostomi</taxon>
        <taxon>Actinopterygii</taxon>
        <taxon>Neopterygii</taxon>
        <taxon>Teleostei</taxon>
        <taxon>Protacanthopterygii</taxon>
        <taxon>Esociformes</taxon>
        <taxon>Umbridae</taxon>
        <taxon>Umbra</taxon>
    </lineage>
</organism>
<accession>A0ABD0WU73</accession>
<evidence type="ECO:0000256" key="4">
    <source>
        <dbReference type="SAM" id="SignalP"/>
    </source>
</evidence>
<keyword evidence="3" id="KW-0472">Membrane</keyword>
<keyword evidence="7" id="KW-1185">Reference proteome</keyword>
<dbReference type="CDD" id="cd00146">
    <property type="entry name" value="PKD"/>
    <property type="match status" value="1"/>
</dbReference>
<dbReference type="SUPFAM" id="SSF49299">
    <property type="entry name" value="PKD domain"/>
    <property type="match status" value="1"/>
</dbReference>
<keyword evidence="2" id="KW-0325">Glycoprotein</keyword>
<evidence type="ECO:0000256" key="3">
    <source>
        <dbReference type="SAM" id="Phobius"/>
    </source>
</evidence>
<dbReference type="InterPro" id="IPR013783">
    <property type="entry name" value="Ig-like_fold"/>
</dbReference>
<dbReference type="AlphaFoldDB" id="A0ABD0WU73"/>
<keyword evidence="1 4" id="KW-0732">Signal</keyword>
<protein>
    <recommendedName>
        <fullName evidence="5">PKD domain-containing protein</fullName>
    </recommendedName>
</protein>
<proteinExistence type="predicted"/>